<keyword evidence="3" id="KW-1185">Reference proteome</keyword>
<reference evidence="2 3" key="1">
    <citation type="submission" date="2020-06" db="EMBL/GenBank/DDBJ databases">
        <authorList>
            <person name="Li R."/>
            <person name="Bekaert M."/>
        </authorList>
    </citation>
    <scope>NUCLEOTIDE SEQUENCE [LARGE SCALE GENOMIC DNA]</scope>
    <source>
        <strain evidence="3">wild</strain>
    </source>
</reference>
<feature type="compositionally biased region" description="Polar residues" evidence="1">
    <location>
        <begin position="129"/>
        <end position="139"/>
    </location>
</feature>
<dbReference type="Proteomes" id="UP000507470">
    <property type="component" value="Unassembled WGS sequence"/>
</dbReference>
<accession>A0A6J8AW09</accession>
<feature type="region of interest" description="Disordered" evidence="1">
    <location>
        <begin position="56"/>
        <end position="141"/>
    </location>
</feature>
<name>A0A6J8AW09_MYTCO</name>
<protein>
    <submittedName>
        <fullName evidence="2">Uncharacterized protein</fullName>
    </submittedName>
</protein>
<feature type="compositionally biased region" description="Polar residues" evidence="1">
    <location>
        <begin position="112"/>
        <end position="122"/>
    </location>
</feature>
<feature type="compositionally biased region" description="Polar residues" evidence="1">
    <location>
        <begin position="61"/>
        <end position="71"/>
    </location>
</feature>
<evidence type="ECO:0000313" key="3">
    <source>
        <dbReference type="Proteomes" id="UP000507470"/>
    </source>
</evidence>
<dbReference type="AlphaFoldDB" id="A0A6J8AW09"/>
<organism evidence="2 3">
    <name type="scientific">Mytilus coruscus</name>
    <name type="common">Sea mussel</name>
    <dbReference type="NCBI Taxonomy" id="42192"/>
    <lineage>
        <taxon>Eukaryota</taxon>
        <taxon>Metazoa</taxon>
        <taxon>Spiralia</taxon>
        <taxon>Lophotrochozoa</taxon>
        <taxon>Mollusca</taxon>
        <taxon>Bivalvia</taxon>
        <taxon>Autobranchia</taxon>
        <taxon>Pteriomorphia</taxon>
        <taxon>Mytilida</taxon>
        <taxon>Mytiloidea</taxon>
        <taxon>Mytilidae</taxon>
        <taxon>Mytilinae</taxon>
        <taxon>Mytilus</taxon>
    </lineage>
</organism>
<evidence type="ECO:0000313" key="2">
    <source>
        <dbReference type="EMBL" id="CAC5374585.1"/>
    </source>
</evidence>
<sequence>MKAEYYRRNDSLKNPDKEDTTVYSKEIGGVLKPPRVQNGLNLLYIKTVVTNSAVKNRPAKQRQTGVTNSAVKNRHTKQRQTGVTNSAVKNRPTKQRQTGVTNSAVKNRPTKQRQTGVTNSAVKNRPTKQRQTGVTNSAVETDIQNKDKQQQIVQITRLGTCTKPGQTHAYLRDYHNTDRSYSIQDPRFDDLEPSLNHTTCIYEKGSSKRMMCVTICDTDFCNGPHIDGGSTLQI</sequence>
<proteinExistence type="predicted"/>
<dbReference type="EMBL" id="CACVKT020002026">
    <property type="protein sequence ID" value="CAC5374585.1"/>
    <property type="molecule type" value="Genomic_DNA"/>
</dbReference>
<gene>
    <name evidence="2" type="ORF">MCOR_11913</name>
</gene>
<dbReference type="OrthoDB" id="6153729at2759"/>
<evidence type="ECO:0000256" key="1">
    <source>
        <dbReference type="SAM" id="MobiDB-lite"/>
    </source>
</evidence>
<feature type="compositionally biased region" description="Polar residues" evidence="1">
    <location>
        <begin position="95"/>
        <end position="105"/>
    </location>
</feature>
<feature type="compositionally biased region" description="Polar residues" evidence="1">
    <location>
        <begin position="79"/>
        <end position="88"/>
    </location>
</feature>